<keyword evidence="2" id="KW-1185">Reference proteome</keyword>
<dbReference type="EMBL" id="CP037422">
    <property type="protein sequence ID" value="QDU10994.1"/>
    <property type="molecule type" value="Genomic_DNA"/>
</dbReference>
<evidence type="ECO:0000313" key="2">
    <source>
        <dbReference type="Proteomes" id="UP000318384"/>
    </source>
</evidence>
<accession>A0A517X0I4</accession>
<dbReference type="Proteomes" id="UP000318384">
    <property type="component" value="Chromosome"/>
</dbReference>
<evidence type="ECO:0000313" key="1">
    <source>
        <dbReference type="EMBL" id="QDU10994.1"/>
    </source>
</evidence>
<dbReference type="RefSeq" id="WP_145178851.1">
    <property type="nucleotide sequence ID" value="NZ_CP037422.1"/>
</dbReference>
<gene>
    <name evidence="1" type="ORF">V202x_44100</name>
</gene>
<protein>
    <submittedName>
        <fullName evidence="1">Uncharacterized protein</fullName>
    </submittedName>
</protein>
<reference evidence="1 2" key="1">
    <citation type="submission" date="2019-03" db="EMBL/GenBank/DDBJ databases">
        <title>Deep-cultivation of Planctomycetes and their phenomic and genomic characterization uncovers novel biology.</title>
        <authorList>
            <person name="Wiegand S."/>
            <person name="Jogler M."/>
            <person name="Boedeker C."/>
            <person name="Pinto D."/>
            <person name="Vollmers J."/>
            <person name="Rivas-Marin E."/>
            <person name="Kohn T."/>
            <person name="Peeters S.H."/>
            <person name="Heuer A."/>
            <person name="Rast P."/>
            <person name="Oberbeckmann S."/>
            <person name="Bunk B."/>
            <person name="Jeske O."/>
            <person name="Meyerdierks A."/>
            <person name="Storesund J.E."/>
            <person name="Kallscheuer N."/>
            <person name="Luecker S."/>
            <person name="Lage O.M."/>
            <person name="Pohl T."/>
            <person name="Merkel B.J."/>
            <person name="Hornburger P."/>
            <person name="Mueller R.-W."/>
            <person name="Bruemmer F."/>
            <person name="Labrenz M."/>
            <person name="Spormann A.M."/>
            <person name="Op den Camp H."/>
            <person name="Overmann J."/>
            <person name="Amann R."/>
            <person name="Jetten M.S.M."/>
            <person name="Mascher T."/>
            <person name="Medema M.H."/>
            <person name="Devos D.P."/>
            <person name="Kaster A.-K."/>
            <person name="Ovreas L."/>
            <person name="Rohde M."/>
            <person name="Galperin M.Y."/>
            <person name="Jogler C."/>
        </authorList>
    </citation>
    <scope>NUCLEOTIDE SEQUENCE [LARGE SCALE GENOMIC DNA]</scope>
    <source>
        <strain evidence="1 2">V202</strain>
    </source>
</reference>
<dbReference type="AlphaFoldDB" id="A0A517X0I4"/>
<sequence length="111" mass="12842">MWCLVFMLLRLCSRWWMVCWLSFGNCYKWGGIGKFDLCALMSQGWSIRDQLWSDFVTNQVNLGTKNSEDREVVFALPIEILLKPVGFIVLRFAGAEKFSIEKNGFHLLLAS</sequence>
<organism evidence="1 2">
    <name type="scientific">Gimesia aquarii</name>
    <dbReference type="NCBI Taxonomy" id="2527964"/>
    <lineage>
        <taxon>Bacteria</taxon>
        <taxon>Pseudomonadati</taxon>
        <taxon>Planctomycetota</taxon>
        <taxon>Planctomycetia</taxon>
        <taxon>Planctomycetales</taxon>
        <taxon>Planctomycetaceae</taxon>
        <taxon>Gimesia</taxon>
    </lineage>
</organism>
<proteinExistence type="predicted"/>
<name>A0A517X0I4_9PLAN</name>